<dbReference type="Gene3D" id="3.40.640.10">
    <property type="entry name" value="Type I PLP-dependent aspartate aminotransferase-like (Major domain)"/>
    <property type="match status" value="1"/>
</dbReference>
<dbReference type="InterPro" id="IPR015421">
    <property type="entry name" value="PyrdxlP-dep_Trfase_major"/>
</dbReference>
<comment type="similarity">
    <text evidence="4">Belongs to the trans-sulfuration enzymes family.</text>
</comment>
<accession>A0A1M5IUN9</accession>
<evidence type="ECO:0000256" key="1">
    <source>
        <dbReference type="ARBA" id="ARBA00001933"/>
    </source>
</evidence>
<dbReference type="InterPro" id="IPR015424">
    <property type="entry name" value="PyrdxlP-dep_Trfase"/>
</dbReference>
<dbReference type="InterPro" id="IPR054542">
    <property type="entry name" value="Cys_met_metab_PP"/>
</dbReference>
<dbReference type="FunFam" id="3.90.1150.10:FF:000033">
    <property type="entry name" value="Cystathionine gamma-synthase"/>
    <property type="match status" value="1"/>
</dbReference>
<evidence type="ECO:0000313" key="5">
    <source>
        <dbReference type="EMBL" id="SHG31986.1"/>
    </source>
</evidence>
<dbReference type="CDD" id="cd00614">
    <property type="entry name" value="CGS_like"/>
    <property type="match status" value="1"/>
</dbReference>
<dbReference type="PIRSF" id="PIRSF001434">
    <property type="entry name" value="CGS"/>
    <property type="match status" value="1"/>
</dbReference>
<dbReference type="STRING" id="1121391.SAMN02745206_03676"/>
<dbReference type="GO" id="GO:0009086">
    <property type="term" value="P:methionine biosynthetic process"/>
    <property type="evidence" value="ECO:0007669"/>
    <property type="project" value="UniProtKB-ARBA"/>
</dbReference>
<evidence type="ECO:0000256" key="3">
    <source>
        <dbReference type="PIRSR" id="PIRSR001434-2"/>
    </source>
</evidence>
<dbReference type="SUPFAM" id="SSF53383">
    <property type="entry name" value="PLP-dependent transferases"/>
    <property type="match status" value="1"/>
</dbReference>
<dbReference type="GO" id="GO:0016846">
    <property type="term" value="F:carbon-sulfur lyase activity"/>
    <property type="evidence" value="ECO:0007669"/>
    <property type="project" value="TreeGrafter"/>
</dbReference>
<proteinExistence type="inferred from homology"/>
<dbReference type="PANTHER" id="PTHR11808">
    <property type="entry name" value="TRANS-SULFURATION ENZYME FAMILY MEMBER"/>
    <property type="match status" value="1"/>
</dbReference>
<gene>
    <name evidence="5" type="ORF">SAMN02745206_03676</name>
</gene>
<comment type="cofactor">
    <cofactor evidence="1 4">
        <name>pyridoxal 5'-phosphate</name>
        <dbReference type="ChEBI" id="CHEBI:597326"/>
    </cofactor>
</comment>
<keyword evidence="2 3" id="KW-0663">Pyridoxal phosphate</keyword>
<evidence type="ECO:0000256" key="4">
    <source>
        <dbReference type="RuleBase" id="RU362118"/>
    </source>
</evidence>
<dbReference type="GO" id="GO:0005737">
    <property type="term" value="C:cytoplasm"/>
    <property type="evidence" value="ECO:0007669"/>
    <property type="project" value="TreeGrafter"/>
</dbReference>
<dbReference type="GO" id="GO:0030170">
    <property type="term" value="F:pyridoxal phosphate binding"/>
    <property type="evidence" value="ECO:0007669"/>
    <property type="project" value="InterPro"/>
</dbReference>
<dbReference type="FunFam" id="3.40.640.10:FF:000046">
    <property type="entry name" value="Cystathionine gamma-lyase"/>
    <property type="match status" value="1"/>
</dbReference>
<dbReference type="InterPro" id="IPR000277">
    <property type="entry name" value="Cys/Met-Metab_PyrdxlP-dep_enz"/>
</dbReference>
<dbReference type="InterPro" id="IPR015422">
    <property type="entry name" value="PyrdxlP-dep_Trfase_small"/>
</dbReference>
<feature type="modified residue" description="N6-(pyridoxal phosphate)lysine" evidence="3">
    <location>
        <position position="205"/>
    </location>
</feature>
<keyword evidence="5" id="KW-0456">Lyase</keyword>
<dbReference type="RefSeq" id="WP_073042118.1">
    <property type="nucleotide sequence ID" value="NZ_FQVB01000061.1"/>
</dbReference>
<reference evidence="6" key="1">
    <citation type="submission" date="2016-11" db="EMBL/GenBank/DDBJ databases">
        <authorList>
            <person name="Varghese N."/>
            <person name="Submissions S."/>
        </authorList>
    </citation>
    <scope>NUCLEOTIDE SEQUENCE [LARGE SCALE GENOMIC DNA]</scope>
    <source>
        <strain evidence="6">DSM 9756</strain>
    </source>
</reference>
<sequence length="390" mass="42076">MEHATDELKSKGFSTRAVHAGNVEDVMTGGVNTPIFPSSAYRVPGPLGEVVYPRYQNIPTQRAVAEKIAALEGGESALVVSSGMAAISSVFLAFCAPGDHVVLQRDLYGGTHHLAARELPRLGVETTWVPSQDPEDFEAALGPATRILYLETPSNPLMKILDLEALARVARRRGVLTVVDNTFATPVNQNPLALGIDIVVHSGTKYLNGHSDLCCGAIVTRRDLMERIYGVVAAYGPSLSPYDCYLLERGMKTLAVRMRQHNENGAKIAAFLDGHPRVRQVYYPGLANHPGHHIAALQMRAFGAMLSFEPDCDTATAQVVMERLRFFKPAVSLGGVESLACFPAQTSHAPLSPEERLALGISDSLIRLSVGIEDPEDLMEDLDQALAAIG</sequence>
<dbReference type="PROSITE" id="PS00868">
    <property type="entry name" value="CYS_MET_METAB_PP"/>
    <property type="match status" value="1"/>
</dbReference>
<protein>
    <submittedName>
        <fullName evidence="5">Cystathionine beta-lyase</fullName>
    </submittedName>
</protein>
<dbReference type="EMBL" id="FQVB01000061">
    <property type="protein sequence ID" value="SHG31986.1"/>
    <property type="molecule type" value="Genomic_DNA"/>
</dbReference>
<dbReference type="AlphaFoldDB" id="A0A1M5IUN9"/>
<evidence type="ECO:0000313" key="6">
    <source>
        <dbReference type="Proteomes" id="UP000184076"/>
    </source>
</evidence>
<dbReference type="Pfam" id="PF01053">
    <property type="entry name" value="Cys_Met_Meta_PP"/>
    <property type="match status" value="1"/>
</dbReference>
<evidence type="ECO:0000256" key="2">
    <source>
        <dbReference type="ARBA" id="ARBA00022898"/>
    </source>
</evidence>
<keyword evidence="6" id="KW-1185">Reference proteome</keyword>
<dbReference type="Gene3D" id="3.90.1150.10">
    <property type="entry name" value="Aspartate Aminotransferase, domain 1"/>
    <property type="match status" value="1"/>
</dbReference>
<organism evidence="5 6">
    <name type="scientific">Desulfacinum infernum DSM 9756</name>
    <dbReference type="NCBI Taxonomy" id="1121391"/>
    <lineage>
        <taxon>Bacteria</taxon>
        <taxon>Pseudomonadati</taxon>
        <taxon>Thermodesulfobacteriota</taxon>
        <taxon>Syntrophobacteria</taxon>
        <taxon>Syntrophobacterales</taxon>
        <taxon>Syntrophobacteraceae</taxon>
        <taxon>Desulfacinum</taxon>
    </lineage>
</organism>
<name>A0A1M5IUN9_9BACT</name>
<dbReference type="GO" id="GO:0019346">
    <property type="term" value="P:transsulfuration"/>
    <property type="evidence" value="ECO:0007669"/>
    <property type="project" value="InterPro"/>
</dbReference>
<dbReference type="Proteomes" id="UP000184076">
    <property type="component" value="Unassembled WGS sequence"/>
</dbReference>
<dbReference type="OrthoDB" id="9805807at2"/>